<organism evidence="2 3">
    <name type="scientific">Colocasia esculenta</name>
    <name type="common">Wild taro</name>
    <name type="synonym">Arum esculentum</name>
    <dbReference type="NCBI Taxonomy" id="4460"/>
    <lineage>
        <taxon>Eukaryota</taxon>
        <taxon>Viridiplantae</taxon>
        <taxon>Streptophyta</taxon>
        <taxon>Embryophyta</taxon>
        <taxon>Tracheophyta</taxon>
        <taxon>Spermatophyta</taxon>
        <taxon>Magnoliopsida</taxon>
        <taxon>Liliopsida</taxon>
        <taxon>Araceae</taxon>
        <taxon>Aroideae</taxon>
        <taxon>Colocasieae</taxon>
        <taxon>Colocasia</taxon>
    </lineage>
</organism>
<protein>
    <submittedName>
        <fullName evidence="2">Uncharacterized protein</fullName>
    </submittedName>
</protein>
<dbReference type="EMBL" id="NMUH01000708">
    <property type="protein sequence ID" value="MQL83630.1"/>
    <property type="molecule type" value="Genomic_DNA"/>
</dbReference>
<feature type="region of interest" description="Disordered" evidence="1">
    <location>
        <begin position="41"/>
        <end position="65"/>
    </location>
</feature>
<reference evidence="2" key="1">
    <citation type="submission" date="2017-07" db="EMBL/GenBank/DDBJ databases">
        <title>Taro Niue Genome Assembly and Annotation.</title>
        <authorList>
            <person name="Atibalentja N."/>
            <person name="Keating K."/>
            <person name="Fields C.J."/>
        </authorList>
    </citation>
    <scope>NUCLEOTIDE SEQUENCE</scope>
    <source>
        <strain evidence="2">Niue_2</strain>
        <tissue evidence="2">Leaf</tissue>
    </source>
</reference>
<gene>
    <name evidence="2" type="ORF">Taro_016131</name>
</gene>
<keyword evidence="3" id="KW-1185">Reference proteome</keyword>
<evidence type="ECO:0000313" key="2">
    <source>
        <dbReference type="EMBL" id="MQL83630.1"/>
    </source>
</evidence>
<accession>A0A843UPC9</accession>
<dbReference type="AlphaFoldDB" id="A0A843UPC9"/>
<feature type="compositionally biased region" description="Basic and acidic residues" evidence="1">
    <location>
        <begin position="43"/>
        <end position="65"/>
    </location>
</feature>
<comment type="caution">
    <text evidence="2">The sequence shown here is derived from an EMBL/GenBank/DDBJ whole genome shotgun (WGS) entry which is preliminary data.</text>
</comment>
<dbReference type="Proteomes" id="UP000652761">
    <property type="component" value="Unassembled WGS sequence"/>
</dbReference>
<proteinExistence type="predicted"/>
<sequence length="277" mass="30555">MQGIASGPGDAIPAAGIMLAWSNAIQENASTRHDVNLTLTGQRPRETSRRMGVRARSEPRRDPPTRFRITSVSIRVMPVMVPVNGNRDVTVEYSKSRCRDYKATVWTRGIRKDRSWPDRVEVALFGGGEEVAHSVQVPREENARSMDLPAVQRFLRSAGIGRIQNRRSTIRVEVMSQMKNKGVITRSRSKKECGDSGADEAGSVAGVAVGDVALEEGEGRIDSEQEVKDVSEFTCSSPAMRARFAFSSSSDSELEDSELNKGIRLYESNAEQMYSTV</sequence>
<name>A0A843UPC9_COLES</name>
<evidence type="ECO:0000313" key="3">
    <source>
        <dbReference type="Proteomes" id="UP000652761"/>
    </source>
</evidence>
<evidence type="ECO:0000256" key="1">
    <source>
        <dbReference type="SAM" id="MobiDB-lite"/>
    </source>
</evidence>